<evidence type="ECO:0000256" key="12">
    <source>
        <dbReference type="ARBA" id="ARBA00038669"/>
    </source>
</evidence>
<keyword evidence="7 17" id="KW-0067">ATP-binding</keyword>
<gene>
    <name evidence="17" type="ORF">CLAC_01625</name>
</gene>
<dbReference type="GO" id="GO:0015413">
    <property type="term" value="F:ABC-type nickel transporter activity"/>
    <property type="evidence" value="ECO:0007669"/>
    <property type="project" value="UniProtKB-EC"/>
</dbReference>
<dbReference type="STRING" id="1408189.CLAC_01625"/>
<dbReference type="GO" id="GO:0005524">
    <property type="term" value="F:ATP binding"/>
    <property type="evidence" value="ECO:0007669"/>
    <property type="project" value="UniProtKB-KW"/>
</dbReference>
<dbReference type="EMBL" id="CP006841">
    <property type="protein sequence ID" value="ALA66646.1"/>
    <property type="molecule type" value="Genomic_DNA"/>
</dbReference>
<dbReference type="InterPro" id="IPR027417">
    <property type="entry name" value="P-loop_NTPase"/>
</dbReference>
<accession>A0A0K2GYU1</accession>
<comment type="subcellular location">
    <subcellularLocation>
        <location evidence="1">Cell membrane</location>
        <topology evidence="1">Peripheral membrane protein</topology>
    </subcellularLocation>
</comment>
<evidence type="ECO:0000256" key="13">
    <source>
        <dbReference type="ARBA" id="ARBA00039098"/>
    </source>
</evidence>
<dbReference type="GO" id="GO:0005886">
    <property type="term" value="C:plasma membrane"/>
    <property type="evidence" value="ECO:0007669"/>
    <property type="project" value="UniProtKB-SubCell"/>
</dbReference>
<keyword evidence="9" id="KW-0406">Ion transport</keyword>
<dbReference type="SMART" id="SM00382">
    <property type="entry name" value="AAA"/>
    <property type="match status" value="1"/>
</dbReference>
<evidence type="ECO:0000313" key="18">
    <source>
        <dbReference type="Proteomes" id="UP000058446"/>
    </source>
</evidence>
<protein>
    <recommendedName>
        <fullName evidence="14">Nickel import system ATP-binding protein NikD</fullName>
        <ecNumber evidence="13">7.2.2.11</ecNumber>
    </recommendedName>
</protein>
<dbReference type="Proteomes" id="UP000058446">
    <property type="component" value="Chromosome"/>
</dbReference>
<evidence type="ECO:0000256" key="7">
    <source>
        <dbReference type="ARBA" id="ARBA00022840"/>
    </source>
</evidence>
<dbReference type="PANTHER" id="PTHR43297">
    <property type="entry name" value="OLIGOPEPTIDE TRANSPORT ATP-BINDING PROTEIN APPD"/>
    <property type="match status" value="1"/>
</dbReference>
<comment type="subunit">
    <text evidence="12">The complex is composed of two ATP-binding proteins (NikD and NikE), two transmembrane proteins (NikB and NikC) and a solute-binding protein (NikA).</text>
</comment>
<keyword evidence="3" id="KW-0813">Transport</keyword>
<comment type="similarity">
    <text evidence="2">Belongs to the ABC transporter superfamily.</text>
</comment>
<evidence type="ECO:0000256" key="1">
    <source>
        <dbReference type="ARBA" id="ARBA00004202"/>
    </source>
</evidence>
<name>A0A0K2GYU1_9CORY</name>
<evidence type="ECO:0000256" key="3">
    <source>
        <dbReference type="ARBA" id="ARBA00022448"/>
    </source>
</evidence>
<evidence type="ECO:0000256" key="14">
    <source>
        <dbReference type="ARBA" id="ARBA00044143"/>
    </source>
</evidence>
<dbReference type="InterPro" id="IPR003593">
    <property type="entry name" value="AAA+_ATPase"/>
</dbReference>
<evidence type="ECO:0000256" key="10">
    <source>
        <dbReference type="ARBA" id="ARBA00023112"/>
    </source>
</evidence>
<dbReference type="Pfam" id="PF00005">
    <property type="entry name" value="ABC_tran"/>
    <property type="match status" value="1"/>
</dbReference>
<dbReference type="InterPro" id="IPR003439">
    <property type="entry name" value="ABC_transporter-like_ATP-bd"/>
</dbReference>
<evidence type="ECO:0000256" key="4">
    <source>
        <dbReference type="ARBA" id="ARBA00022475"/>
    </source>
</evidence>
<dbReference type="InterPro" id="IPR050388">
    <property type="entry name" value="ABC_Ni/Peptide_Import"/>
</dbReference>
<dbReference type="RefSeq" id="WP_053411417.1">
    <property type="nucleotide sequence ID" value="NZ_CP006841.1"/>
</dbReference>
<dbReference type="PATRIC" id="fig|1408189.4.peg.324"/>
<keyword evidence="5" id="KW-0533">Nickel</keyword>
<dbReference type="AlphaFoldDB" id="A0A0K2GYU1"/>
<comment type="catalytic activity">
    <reaction evidence="15">
        <text>Ni(2+)(out) + ATP + H2O = Ni(2+)(in) + ADP + phosphate + H(+)</text>
        <dbReference type="Rhea" id="RHEA:15557"/>
        <dbReference type="ChEBI" id="CHEBI:15377"/>
        <dbReference type="ChEBI" id="CHEBI:15378"/>
        <dbReference type="ChEBI" id="CHEBI:30616"/>
        <dbReference type="ChEBI" id="CHEBI:43474"/>
        <dbReference type="ChEBI" id="CHEBI:49786"/>
        <dbReference type="ChEBI" id="CHEBI:456216"/>
        <dbReference type="EC" id="7.2.2.11"/>
    </reaction>
    <physiologicalReaction direction="left-to-right" evidence="15">
        <dbReference type="Rhea" id="RHEA:15558"/>
    </physiologicalReaction>
</comment>
<dbReference type="GO" id="GO:0016887">
    <property type="term" value="F:ATP hydrolysis activity"/>
    <property type="evidence" value="ECO:0007669"/>
    <property type="project" value="InterPro"/>
</dbReference>
<reference evidence="17 18" key="1">
    <citation type="submission" date="2013-10" db="EMBL/GenBank/DDBJ databases">
        <title>Complete genome sequence of Corynebacterium lactis DSM 45799(T), isolated from raw cow milk.</title>
        <authorList>
            <person name="Ruckert C."/>
            <person name="Albersmeier A."/>
            <person name="Lipski A."/>
            <person name="Kalinowski J."/>
        </authorList>
    </citation>
    <scope>NUCLEOTIDE SEQUENCE [LARGE SCALE GENOMIC DNA]</scope>
    <source>
        <strain evidence="17 18">RW2-5</strain>
    </source>
</reference>
<evidence type="ECO:0000256" key="11">
    <source>
        <dbReference type="ARBA" id="ARBA00023136"/>
    </source>
</evidence>
<dbReference type="Gene3D" id="3.40.50.300">
    <property type="entry name" value="P-loop containing nucleotide triphosphate hydrolases"/>
    <property type="match status" value="1"/>
</dbReference>
<dbReference type="KEGG" id="clw:CLAC_01625"/>
<dbReference type="PANTHER" id="PTHR43297:SF13">
    <property type="entry name" value="NICKEL ABC TRANSPORTER, ATP-BINDING PROTEIN"/>
    <property type="match status" value="1"/>
</dbReference>
<keyword evidence="4" id="KW-1003">Cell membrane</keyword>
<keyword evidence="8" id="KW-1278">Translocase</keyword>
<organism evidence="17 18">
    <name type="scientific">Corynebacterium lactis RW2-5</name>
    <dbReference type="NCBI Taxonomy" id="1408189"/>
    <lineage>
        <taxon>Bacteria</taxon>
        <taxon>Bacillati</taxon>
        <taxon>Actinomycetota</taxon>
        <taxon>Actinomycetes</taxon>
        <taxon>Mycobacteriales</taxon>
        <taxon>Corynebacteriaceae</taxon>
        <taxon>Corynebacterium</taxon>
    </lineage>
</organism>
<evidence type="ECO:0000313" key="17">
    <source>
        <dbReference type="EMBL" id="ALA66646.1"/>
    </source>
</evidence>
<keyword evidence="10" id="KW-0921">Nickel transport</keyword>
<evidence type="ECO:0000256" key="9">
    <source>
        <dbReference type="ARBA" id="ARBA00023065"/>
    </source>
</evidence>
<keyword evidence="11" id="KW-0472">Membrane</keyword>
<sequence length="316" mass="33487">MSARAGADKREKLLEIDELTVRIPLRGGDVVHAATDVCLTVHRGEVVAVVGESGCGKSIIASAVVGMLPPHASVEGRVRFYPHGKTESGGSGVDGGAEPIDILARRRMGAGLARTDKELAGRKIALVPQSAATFLTPVRTVGAQLKETISVLGSEHTVEGLMRRVKLDADVVAQYPHELSGGMAQRAAVAFALAGDPELVIADEPTASLDPDLTMTLLGMLREIADSGVGVMLITHDISELRDSGIADWISVMYASRFEETGPAQQVLEAPASAYMRDLLAALPENGMRPMPGVVPSLTNLDEDYCYARRLEEAGR</sequence>
<dbReference type="SUPFAM" id="SSF52540">
    <property type="entry name" value="P-loop containing nucleoside triphosphate hydrolases"/>
    <property type="match status" value="1"/>
</dbReference>
<dbReference type="EC" id="7.2.2.11" evidence="13"/>
<dbReference type="OrthoDB" id="8036461at2"/>
<proteinExistence type="inferred from homology"/>
<evidence type="ECO:0000256" key="15">
    <source>
        <dbReference type="ARBA" id="ARBA00048610"/>
    </source>
</evidence>
<evidence type="ECO:0000256" key="6">
    <source>
        <dbReference type="ARBA" id="ARBA00022741"/>
    </source>
</evidence>
<evidence type="ECO:0000259" key="16">
    <source>
        <dbReference type="PROSITE" id="PS50893"/>
    </source>
</evidence>
<keyword evidence="18" id="KW-1185">Reference proteome</keyword>
<evidence type="ECO:0000256" key="2">
    <source>
        <dbReference type="ARBA" id="ARBA00005417"/>
    </source>
</evidence>
<evidence type="ECO:0000256" key="5">
    <source>
        <dbReference type="ARBA" id="ARBA00022596"/>
    </source>
</evidence>
<dbReference type="PROSITE" id="PS50893">
    <property type="entry name" value="ABC_TRANSPORTER_2"/>
    <property type="match status" value="1"/>
</dbReference>
<keyword evidence="6" id="KW-0547">Nucleotide-binding</keyword>
<feature type="domain" description="ABC transporter" evidence="16">
    <location>
        <begin position="14"/>
        <end position="280"/>
    </location>
</feature>
<evidence type="ECO:0000256" key="8">
    <source>
        <dbReference type="ARBA" id="ARBA00022967"/>
    </source>
</evidence>